<evidence type="ECO:0000256" key="9">
    <source>
        <dbReference type="ARBA" id="ARBA00023239"/>
    </source>
</evidence>
<evidence type="ECO:0000256" key="8">
    <source>
        <dbReference type="ARBA" id="ARBA00023102"/>
    </source>
</evidence>
<dbReference type="PROSITE" id="PS51273">
    <property type="entry name" value="GATASE_TYPE_1"/>
    <property type="match status" value="1"/>
</dbReference>
<dbReference type="EC" id="3.5.1.2" evidence="12"/>
<dbReference type="AlphaFoldDB" id="A0A919BPT2"/>
<dbReference type="PIRSF" id="PIRSF000495">
    <property type="entry name" value="Amidotransf_hisH"/>
    <property type="match status" value="1"/>
</dbReference>
<dbReference type="PANTHER" id="PTHR42701">
    <property type="entry name" value="IMIDAZOLE GLYCEROL PHOSPHATE SYNTHASE SUBUNIT HISH"/>
    <property type="match status" value="1"/>
</dbReference>
<keyword evidence="7 12" id="KW-0315">Glutamine amidotransferase</keyword>
<comment type="catalytic activity">
    <reaction evidence="10 12">
        <text>5-[(5-phospho-1-deoxy-D-ribulos-1-ylimino)methylamino]-1-(5-phospho-beta-D-ribosyl)imidazole-4-carboxamide + L-glutamine = D-erythro-1-(imidazol-4-yl)glycerol 3-phosphate + 5-amino-1-(5-phospho-beta-D-ribosyl)imidazole-4-carboxamide + L-glutamate + H(+)</text>
        <dbReference type="Rhea" id="RHEA:24793"/>
        <dbReference type="ChEBI" id="CHEBI:15378"/>
        <dbReference type="ChEBI" id="CHEBI:29985"/>
        <dbReference type="ChEBI" id="CHEBI:58278"/>
        <dbReference type="ChEBI" id="CHEBI:58359"/>
        <dbReference type="ChEBI" id="CHEBI:58475"/>
        <dbReference type="ChEBI" id="CHEBI:58525"/>
        <dbReference type="EC" id="4.3.2.10"/>
    </reaction>
</comment>
<keyword evidence="4 12" id="KW-0963">Cytoplasm</keyword>
<feature type="domain" description="Glutamine amidotransferase" evidence="14">
    <location>
        <begin position="39"/>
        <end position="202"/>
    </location>
</feature>
<evidence type="ECO:0000256" key="6">
    <source>
        <dbReference type="ARBA" id="ARBA00022801"/>
    </source>
</evidence>
<evidence type="ECO:0000256" key="2">
    <source>
        <dbReference type="ARBA" id="ARBA00005091"/>
    </source>
</evidence>
<feature type="active site" evidence="12 13">
    <location>
        <position position="186"/>
    </location>
</feature>
<dbReference type="InterPro" id="IPR017926">
    <property type="entry name" value="GATASE"/>
</dbReference>
<evidence type="ECO:0000256" key="12">
    <source>
        <dbReference type="HAMAP-Rule" id="MF_00278"/>
    </source>
</evidence>
<evidence type="ECO:0000256" key="4">
    <source>
        <dbReference type="ARBA" id="ARBA00022490"/>
    </source>
</evidence>
<dbReference type="EMBL" id="BNCK01000009">
    <property type="protein sequence ID" value="GHG02746.1"/>
    <property type="molecule type" value="Genomic_DNA"/>
</dbReference>
<feature type="active site" evidence="12 13">
    <location>
        <position position="188"/>
    </location>
</feature>
<dbReference type="InterPro" id="IPR010139">
    <property type="entry name" value="Imidazole-glycPsynth_HisH"/>
</dbReference>
<evidence type="ECO:0000313" key="15">
    <source>
        <dbReference type="EMBL" id="GHG02746.1"/>
    </source>
</evidence>
<dbReference type="Pfam" id="PF00117">
    <property type="entry name" value="GATase"/>
    <property type="match status" value="1"/>
</dbReference>
<accession>A0A919BPT2</accession>
<dbReference type="EC" id="4.3.2.10" evidence="12"/>
<comment type="catalytic activity">
    <reaction evidence="11 12">
        <text>L-glutamine + H2O = L-glutamate + NH4(+)</text>
        <dbReference type="Rhea" id="RHEA:15889"/>
        <dbReference type="ChEBI" id="CHEBI:15377"/>
        <dbReference type="ChEBI" id="CHEBI:28938"/>
        <dbReference type="ChEBI" id="CHEBI:29985"/>
        <dbReference type="ChEBI" id="CHEBI:58359"/>
        <dbReference type="EC" id="3.5.1.2"/>
    </reaction>
</comment>
<dbReference type="FunFam" id="3.40.50.880:FF:000009">
    <property type="entry name" value="Imidazole glycerol phosphate synthase subunit HisH"/>
    <property type="match status" value="1"/>
</dbReference>
<evidence type="ECO:0000256" key="1">
    <source>
        <dbReference type="ARBA" id="ARBA00004496"/>
    </source>
</evidence>
<dbReference type="GO" id="GO:0016829">
    <property type="term" value="F:lyase activity"/>
    <property type="evidence" value="ECO:0007669"/>
    <property type="project" value="UniProtKB-KW"/>
</dbReference>
<dbReference type="CDD" id="cd01748">
    <property type="entry name" value="GATase1_IGP_Synthase"/>
    <property type="match status" value="1"/>
</dbReference>
<evidence type="ECO:0000256" key="5">
    <source>
        <dbReference type="ARBA" id="ARBA00022605"/>
    </source>
</evidence>
<dbReference type="GO" id="GO:0000105">
    <property type="term" value="P:L-histidine biosynthetic process"/>
    <property type="evidence" value="ECO:0007669"/>
    <property type="project" value="UniProtKB-UniRule"/>
</dbReference>
<reference evidence="15" key="1">
    <citation type="journal article" date="2014" name="Int. J. Syst. Evol. Microbiol.">
        <title>Complete genome sequence of Corynebacterium casei LMG S-19264T (=DSM 44701T), isolated from a smear-ripened cheese.</title>
        <authorList>
            <consortium name="US DOE Joint Genome Institute (JGI-PGF)"/>
            <person name="Walter F."/>
            <person name="Albersmeier A."/>
            <person name="Kalinowski J."/>
            <person name="Ruckert C."/>
        </authorList>
    </citation>
    <scope>NUCLEOTIDE SEQUENCE</scope>
    <source>
        <strain evidence="15">KCTC 42731</strain>
    </source>
</reference>
<dbReference type="NCBIfam" id="TIGR01855">
    <property type="entry name" value="IMP_synth_hisH"/>
    <property type="match status" value="1"/>
</dbReference>
<evidence type="ECO:0000256" key="3">
    <source>
        <dbReference type="ARBA" id="ARBA00011152"/>
    </source>
</evidence>
<proteinExistence type="inferred from homology"/>
<comment type="function">
    <text evidence="12">IGPS catalyzes the conversion of PRFAR and glutamine to IGP, AICAR and glutamate. The HisH subunit catalyzes the hydrolysis of glutamine to glutamate and ammonia as part of the synthesis of IGP and AICAR. The resulting ammonia molecule is channeled to the active site of HisF.</text>
</comment>
<feature type="active site" description="Nucleophile" evidence="12 13">
    <location>
        <position position="82"/>
    </location>
</feature>
<sequence>MSNVNSNIVIVDTGCANLASVQFAVNKLGYEALVSDDKSLIASADKVILPGVGSAKHAMDNINSKGLVTTLQQLTQPTLGFCLGMQLMASSSAESNTEENVACLGLIPTEVTPLKAGNLRLPHMGWNTLASVSDHPVFAGIKPGDYFYFVHSFAAPISDYTVASCDYGSEFSAAIAKDNFIGCQFHPERSSKLGSRIIQNFLEM</sequence>
<keyword evidence="8 12" id="KW-0368">Histidine biosynthesis</keyword>
<keyword evidence="6 12" id="KW-0378">Hydrolase</keyword>
<evidence type="ECO:0000256" key="11">
    <source>
        <dbReference type="ARBA" id="ARBA00049534"/>
    </source>
</evidence>
<name>A0A919BPT2_9GAMM</name>
<dbReference type="InterPro" id="IPR029062">
    <property type="entry name" value="Class_I_gatase-like"/>
</dbReference>
<dbReference type="RefSeq" id="WP_189773281.1">
    <property type="nucleotide sequence ID" value="NZ_BNCK01000009.1"/>
</dbReference>
<keyword evidence="9 12" id="KW-0456">Lyase</keyword>
<dbReference type="HAMAP" id="MF_00278">
    <property type="entry name" value="HisH"/>
    <property type="match status" value="1"/>
</dbReference>
<dbReference type="Proteomes" id="UP000623842">
    <property type="component" value="Unassembled WGS sequence"/>
</dbReference>
<dbReference type="GO" id="GO:0005737">
    <property type="term" value="C:cytoplasm"/>
    <property type="evidence" value="ECO:0007669"/>
    <property type="project" value="UniProtKB-SubCell"/>
</dbReference>
<evidence type="ECO:0000313" key="16">
    <source>
        <dbReference type="Proteomes" id="UP000623842"/>
    </source>
</evidence>
<comment type="subunit">
    <text evidence="3 12">Heterodimer of HisH and HisF.</text>
</comment>
<gene>
    <name evidence="12 15" type="primary">hisH</name>
    <name evidence="15" type="ORF">GCM10017161_34630</name>
</gene>
<dbReference type="GO" id="GO:0004359">
    <property type="term" value="F:glutaminase activity"/>
    <property type="evidence" value="ECO:0007669"/>
    <property type="project" value="UniProtKB-EC"/>
</dbReference>
<reference evidence="15" key="2">
    <citation type="submission" date="2020-09" db="EMBL/GenBank/DDBJ databases">
        <authorList>
            <person name="Sun Q."/>
            <person name="Kim S."/>
        </authorList>
    </citation>
    <scope>NUCLEOTIDE SEQUENCE</scope>
    <source>
        <strain evidence="15">KCTC 42731</strain>
    </source>
</reference>
<evidence type="ECO:0000256" key="10">
    <source>
        <dbReference type="ARBA" id="ARBA00047838"/>
    </source>
</evidence>
<dbReference type="Gene3D" id="3.40.50.880">
    <property type="match status" value="1"/>
</dbReference>
<organism evidence="15 16">
    <name type="scientific">Thalassotalea marina</name>
    <dbReference type="NCBI Taxonomy" id="1673741"/>
    <lineage>
        <taxon>Bacteria</taxon>
        <taxon>Pseudomonadati</taxon>
        <taxon>Pseudomonadota</taxon>
        <taxon>Gammaproteobacteria</taxon>
        <taxon>Alteromonadales</taxon>
        <taxon>Colwelliaceae</taxon>
        <taxon>Thalassotalea</taxon>
    </lineage>
</organism>
<evidence type="ECO:0000256" key="7">
    <source>
        <dbReference type="ARBA" id="ARBA00022962"/>
    </source>
</evidence>
<keyword evidence="5 12" id="KW-0028">Amino-acid biosynthesis</keyword>
<keyword evidence="16" id="KW-1185">Reference proteome</keyword>
<dbReference type="PANTHER" id="PTHR42701:SF1">
    <property type="entry name" value="IMIDAZOLE GLYCEROL PHOSPHATE SYNTHASE SUBUNIT HISH"/>
    <property type="match status" value="1"/>
</dbReference>
<comment type="pathway">
    <text evidence="2 12">Amino-acid biosynthesis; L-histidine biosynthesis; L-histidine from 5-phospho-alpha-D-ribose 1-diphosphate: step 5/9.</text>
</comment>
<comment type="subcellular location">
    <subcellularLocation>
        <location evidence="1 12">Cytoplasm</location>
    </subcellularLocation>
</comment>
<evidence type="ECO:0000256" key="13">
    <source>
        <dbReference type="PIRSR" id="PIRSR000495-1"/>
    </source>
</evidence>
<dbReference type="SUPFAM" id="SSF52317">
    <property type="entry name" value="Class I glutamine amidotransferase-like"/>
    <property type="match status" value="1"/>
</dbReference>
<protein>
    <recommendedName>
        <fullName evidence="12">Imidazole glycerol phosphate synthase subunit HisH</fullName>
        <ecNumber evidence="12">4.3.2.10</ecNumber>
    </recommendedName>
    <alternativeName>
        <fullName evidence="12">IGP synthase glutaminase subunit</fullName>
        <ecNumber evidence="12">3.5.1.2</ecNumber>
    </alternativeName>
    <alternativeName>
        <fullName evidence="12">IGP synthase subunit HisH</fullName>
    </alternativeName>
    <alternativeName>
        <fullName evidence="12">ImGP synthase subunit HisH</fullName>
        <shortName evidence="12">IGPS subunit HisH</shortName>
    </alternativeName>
</protein>
<comment type="caution">
    <text evidence="15">The sequence shown here is derived from an EMBL/GenBank/DDBJ whole genome shotgun (WGS) entry which is preliminary data.</text>
</comment>
<dbReference type="GO" id="GO:0000107">
    <property type="term" value="F:imidazoleglycerol-phosphate synthase activity"/>
    <property type="evidence" value="ECO:0007669"/>
    <property type="project" value="UniProtKB-UniRule"/>
</dbReference>
<evidence type="ECO:0000259" key="14">
    <source>
        <dbReference type="Pfam" id="PF00117"/>
    </source>
</evidence>